<protein>
    <recommendedName>
        <fullName evidence="4">Tryptophan-rich sensory protein</fullName>
    </recommendedName>
</protein>
<feature type="transmembrane region" description="Helical" evidence="1">
    <location>
        <begin position="219"/>
        <end position="236"/>
    </location>
</feature>
<keyword evidence="3" id="KW-1185">Reference proteome</keyword>
<dbReference type="PANTHER" id="PTHR33802">
    <property type="entry name" value="SI:CH211-161H7.5-RELATED"/>
    <property type="match status" value="1"/>
</dbReference>
<keyword evidence="1" id="KW-0472">Membrane</keyword>
<name>A0ABV6R1H8_9CAUL</name>
<dbReference type="Proteomes" id="UP001589906">
    <property type="component" value="Unassembled WGS sequence"/>
</dbReference>
<feature type="transmembrane region" description="Helical" evidence="1">
    <location>
        <begin position="192"/>
        <end position="212"/>
    </location>
</feature>
<feature type="transmembrane region" description="Helical" evidence="1">
    <location>
        <begin position="121"/>
        <end position="141"/>
    </location>
</feature>
<dbReference type="EMBL" id="JBHLSW010000004">
    <property type="protein sequence ID" value="MFC0633474.1"/>
    <property type="molecule type" value="Genomic_DNA"/>
</dbReference>
<evidence type="ECO:0000313" key="3">
    <source>
        <dbReference type="Proteomes" id="UP001589906"/>
    </source>
</evidence>
<dbReference type="PANTHER" id="PTHR33802:SF1">
    <property type="entry name" value="XK-RELATED PROTEIN"/>
    <property type="match status" value="1"/>
</dbReference>
<evidence type="ECO:0000313" key="2">
    <source>
        <dbReference type="EMBL" id="MFC0633474.1"/>
    </source>
</evidence>
<keyword evidence="1" id="KW-1133">Transmembrane helix</keyword>
<dbReference type="RefSeq" id="WP_376835388.1">
    <property type="nucleotide sequence ID" value="NZ_JBHLSW010000004.1"/>
</dbReference>
<proteinExistence type="predicted"/>
<feature type="transmembrane region" description="Helical" evidence="1">
    <location>
        <begin position="95"/>
        <end position="115"/>
    </location>
</feature>
<evidence type="ECO:0008006" key="4">
    <source>
        <dbReference type="Google" id="ProtNLM"/>
    </source>
</evidence>
<organism evidence="2 3">
    <name type="scientific">Brevundimonas balnearis</name>
    <dbReference type="NCBI Taxonomy" id="1572858"/>
    <lineage>
        <taxon>Bacteria</taxon>
        <taxon>Pseudomonadati</taxon>
        <taxon>Pseudomonadota</taxon>
        <taxon>Alphaproteobacteria</taxon>
        <taxon>Caulobacterales</taxon>
        <taxon>Caulobacteraceae</taxon>
        <taxon>Brevundimonas</taxon>
    </lineage>
</organism>
<keyword evidence="1" id="KW-0812">Transmembrane</keyword>
<comment type="caution">
    <text evidence="2">The sequence shown here is derived from an EMBL/GenBank/DDBJ whole genome shotgun (WGS) entry which is preliminary data.</text>
</comment>
<gene>
    <name evidence="2" type="ORF">ACFFGE_06240</name>
</gene>
<feature type="transmembrane region" description="Helical" evidence="1">
    <location>
        <begin position="63"/>
        <end position="83"/>
    </location>
</feature>
<sequence>MTEAALEAPDAPESAPPPRTGLRRLIVLAAAVFAVAISYGQIATGWGQSAAEFAADSDATLRVAGYAFAIWGLIYLGLMIYAVRQVLPNTRESPMIRAFGWPSALALLGIGWWIVAAAFDAEVMTIVLIVGSATVLLIPLLRHAGAIRNLPVGDRDRWLTVTPLALLAGWLTIASPVNLITVATGNGDLPQAASPTVWAVLAIVAVTAFVLFVTARTRLLAYAAPVAWGLLGAFVAEQTRNPVVGFSALAAALVVVVGGVILAFGLRRSRPATA</sequence>
<evidence type="ECO:0000256" key="1">
    <source>
        <dbReference type="SAM" id="Phobius"/>
    </source>
</evidence>
<feature type="transmembrane region" description="Helical" evidence="1">
    <location>
        <begin position="25"/>
        <end position="43"/>
    </location>
</feature>
<feature type="transmembrane region" description="Helical" evidence="1">
    <location>
        <begin position="161"/>
        <end position="180"/>
    </location>
</feature>
<feature type="transmembrane region" description="Helical" evidence="1">
    <location>
        <begin position="242"/>
        <end position="266"/>
    </location>
</feature>
<reference evidence="2 3" key="1">
    <citation type="submission" date="2024-09" db="EMBL/GenBank/DDBJ databases">
        <authorList>
            <person name="Sun Q."/>
            <person name="Mori K."/>
        </authorList>
    </citation>
    <scope>NUCLEOTIDE SEQUENCE [LARGE SCALE GENOMIC DNA]</scope>
    <source>
        <strain evidence="2 3">NCAIM B.02621</strain>
    </source>
</reference>
<accession>A0ABV6R1H8</accession>